<protein>
    <submittedName>
        <fullName evidence="2">Coiled-coil domain-containing protein 170</fullName>
    </submittedName>
</protein>
<dbReference type="AlphaFoldDB" id="A0A158REU5"/>
<dbReference type="WBParaSite" id="TTAC_0000810401-mRNA-1">
    <property type="protein sequence ID" value="TTAC_0000810401-mRNA-1"/>
    <property type="gene ID" value="TTAC_0000810401"/>
</dbReference>
<organism evidence="2">
    <name type="scientific">Hydatigena taeniaeformis</name>
    <name type="common">Feline tapeworm</name>
    <name type="synonym">Taenia taeniaeformis</name>
    <dbReference type="NCBI Taxonomy" id="6205"/>
    <lineage>
        <taxon>Eukaryota</taxon>
        <taxon>Metazoa</taxon>
        <taxon>Spiralia</taxon>
        <taxon>Lophotrochozoa</taxon>
        <taxon>Platyhelminthes</taxon>
        <taxon>Cestoda</taxon>
        <taxon>Eucestoda</taxon>
        <taxon>Cyclophyllidea</taxon>
        <taxon>Taeniidae</taxon>
        <taxon>Hydatigera</taxon>
    </lineage>
</organism>
<feature type="coiled-coil region" evidence="1">
    <location>
        <begin position="507"/>
        <end position="603"/>
    </location>
</feature>
<accession>A0A158REU5</accession>
<feature type="coiled-coil region" evidence="1">
    <location>
        <begin position="34"/>
        <end position="72"/>
    </location>
</feature>
<feature type="coiled-coil region" evidence="1">
    <location>
        <begin position="447"/>
        <end position="481"/>
    </location>
</feature>
<evidence type="ECO:0000313" key="2">
    <source>
        <dbReference type="WBParaSite" id="TTAC_0000810401-mRNA-1"/>
    </source>
</evidence>
<keyword evidence="1" id="KW-0175">Coiled coil</keyword>
<evidence type="ECO:0000256" key="1">
    <source>
        <dbReference type="SAM" id="Coils"/>
    </source>
</evidence>
<sequence length="623" mass="70979">LEEKVAEYAKYIAKMKCGILNRLELAECQTQTVIDSHSSRLTEARETISRLTSELEHTRKRFEAESQQMKERVNHFISTEMVAEAKAATKRLQDKEAQSAASAAHSAEMLAEAQQKASRHAARATNLVTVVERLRGQFAEAQKNRDETQEVLKKMTEKSLKTESLLISAKRRCEDLTVRVEDLETENGRLKDVIKGSELEISRLKQATSNACNNSEHWQHEYEKANTKVKELTAALISASAQRESAVETERVAELQVEVRALRQQAAEFVALQAEATEARAAEEADRLHTLRSCIEHELRPHLNSADERSDCLFKRVDFGTENMLTQLLISFGFYKEIAGCDYAHLEAVSFARFSLLFIKALCQERDMLLLQLSEQQSMEKEWESFLDGIESLIDRLVSSVRHEEKVMKYEMAIQKSANEKLVQELKVDKVQIDTLTADRNALWRSLKERTNNVECWNRDMGRLQEELAESRKNLHSVTKERETALASLRQVEQCLDEQKEVFCERVRELEKQVKIRECELQDLKCISDKKLFDLEAELAKERMEKEALIATELCAGQDSALGYGKATGGPEIEELRAQLAERDAEMARLEVLSQERAQLIEKRAAELADLNVGGCWCGVNPL</sequence>
<feature type="coiled-coil region" evidence="1">
    <location>
        <begin position="131"/>
        <end position="272"/>
    </location>
</feature>
<proteinExistence type="predicted"/>
<reference evidence="2" key="1">
    <citation type="submission" date="2016-04" db="UniProtKB">
        <authorList>
            <consortium name="WormBaseParasite"/>
        </authorList>
    </citation>
    <scope>IDENTIFICATION</scope>
</reference>
<name>A0A158REU5_HYDTA</name>